<feature type="coiled-coil region" evidence="1">
    <location>
        <begin position="703"/>
        <end position="741"/>
    </location>
</feature>
<evidence type="ECO:0000256" key="2">
    <source>
        <dbReference type="SAM" id="MobiDB-lite"/>
    </source>
</evidence>
<name>A0A812NV11_9DINO</name>
<keyword evidence="4" id="KW-1185">Reference proteome</keyword>
<evidence type="ECO:0000313" key="4">
    <source>
        <dbReference type="Proteomes" id="UP000604046"/>
    </source>
</evidence>
<feature type="region of interest" description="Disordered" evidence="2">
    <location>
        <begin position="125"/>
        <end position="197"/>
    </location>
</feature>
<feature type="compositionally biased region" description="Low complexity" evidence="2">
    <location>
        <begin position="149"/>
        <end position="175"/>
    </location>
</feature>
<organism evidence="3 4">
    <name type="scientific">Symbiodinium natans</name>
    <dbReference type="NCBI Taxonomy" id="878477"/>
    <lineage>
        <taxon>Eukaryota</taxon>
        <taxon>Sar</taxon>
        <taxon>Alveolata</taxon>
        <taxon>Dinophyceae</taxon>
        <taxon>Suessiales</taxon>
        <taxon>Symbiodiniaceae</taxon>
        <taxon>Symbiodinium</taxon>
    </lineage>
</organism>
<feature type="coiled-coil region" evidence="1">
    <location>
        <begin position="517"/>
        <end position="565"/>
    </location>
</feature>
<feature type="region of interest" description="Disordered" evidence="2">
    <location>
        <begin position="656"/>
        <end position="691"/>
    </location>
</feature>
<dbReference type="EMBL" id="CAJNDS010002094">
    <property type="protein sequence ID" value="CAE7322012.1"/>
    <property type="molecule type" value="Genomic_DNA"/>
</dbReference>
<feature type="region of interest" description="Disordered" evidence="2">
    <location>
        <begin position="458"/>
        <end position="485"/>
    </location>
</feature>
<sequence>MMGHERRMISQERVLANQLRQEVVAEHSLYLAQDLDRAKDELQSTGSSGSTVTQMWPEACFEVDGWGDGPVVRFLDAQVRHERGSDGTIFYKEPVTLQAPSQLSQKTSGPVKKPERQHDRMFQKSELGEVGSAGSAVSSEETLQPDLRPAVAPATAPASAPASAPATPVFGVGSRPRSRPRRPAGASCIAPSQEMQESDCENCEGFQNVRVSGESPGTPRCKGWYLDGDGQKSMGLGTNAKPGMPASLGRRNREVAMSFELPFQSAPSKSFASSPRQGQKPPRKQPARYAQQAPKSVRAVERALRAQLRYLLRWCLAAWQKETLQNSPIPAESFDRFDCDRMDETADKVLEHWHTRRECQFARPELSYRLLTDQLQGECEKLAAELATAHAEVADARLAEAETAQAEMAVLRAVRAEVVSERQAERATYREESAQFSNASSELAELKAAVEQLELERFQNQRSQPEVSSMLEELEASEMQSAQRRQESNQWAEHCSALSDELHVQSIICRRLELDKRHLSEENLEDAQREKERFELLEHAEMQEMQQLRHEVEQLKRHEEGHCQELSHMHHALAEARLECSLVESRAELQSQLNDAPSMKAAHDRPTEFAKQGPLHRLRWWVGRMSDNWLFADRLRLARACFSAWRQPLLQFKGLEADSKSSTRSQESSRLDAQSNGAVGLPPRPRPPRPGLDYAVSAADEALRRAEARCEMSKLRSQALEADLEADLEAALVDAQDEEDEARLGLRDEDRSRRQLWSSGASEASAAVDLLQTIHIRQLSHLARSGLQFLMRAAFVGWHDQQRAFETHSRERLLQAWSARRGRNLSSRLALLCCRTLFGLWRQLTVTSRGRLHRLNVCFGQARSEWPGFVRRSLRRTQGALRLLERVWLLRFVLSLWSTVIACAKD</sequence>
<comment type="caution">
    <text evidence="3">The sequence shown here is derived from an EMBL/GenBank/DDBJ whole genome shotgun (WGS) entry which is preliminary data.</text>
</comment>
<evidence type="ECO:0000313" key="3">
    <source>
        <dbReference type="EMBL" id="CAE7322012.1"/>
    </source>
</evidence>
<feature type="region of interest" description="Disordered" evidence="2">
    <location>
        <begin position="266"/>
        <end position="296"/>
    </location>
</feature>
<proteinExistence type="predicted"/>
<dbReference type="OrthoDB" id="438661at2759"/>
<reference evidence="3" key="1">
    <citation type="submission" date="2021-02" db="EMBL/GenBank/DDBJ databases">
        <authorList>
            <person name="Dougan E. K."/>
            <person name="Rhodes N."/>
            <person name="Thang M."/>
            <person name="Chan C."/>
        </authorList>
    </citation>
    <scope>NUCLEOTIDE SEQUENCE</scope>
</reference>
<accession>A0A812NV11</accession>
<dbReference type="Proteomes" id="UP000604046">
    <property type="component" value="Unassembled WGS sequence"/>
</dbReference>
<dbReference type="AlphaFoldDB" id="A0A812NV11"/>
<gene>
    <name evidence="3" type="primary">CBR1</name>
    <name evidence="3" type="ORF">SNAT2548_LOCUS16874</name>
</gene>
<feature type="compositionally biased region" description="Low complexity" evidence="2">
    <location>
        <begin position="128"/>
        <end position="141"/>
    </location>
</feature>
<protein>
    <submittedName>
        <fullName evidence="3">CBR1 protein</fullName>
    </submittedName>
</protein>
<evidence type="ECO:0000256" key="1">
    <source>
        <dbReference type="SAM" id="Coils"/>
    </source>
</evidence>
<keyword evidence="1" id="KW-0175">Coiled coil</keyword>